<evidence type="ECO:0000259" key="1">
    <source>
        <dbReference type="Pfam" id="PF12146"/>
    </source>
</evidence>
<feature type="domain" description="Serine aminopeptidase S33" evidence="1">
    <location>
        <begin position="4"/>
        <end position="209"/>
    </location>
</feature>
<proteinExistence type="predicted"/>
<accession>A0A5M6CPL4</accession>
<name>A0A5M6CPL4_9BACT</name>
<dbReference type="SUPFAM" id="SSF53474">
    <property type="entry name" value="alpha/beta-Hydrolases"/>
    <property type="match status" value="1"/>
</dbReference>
<dbReference type="Gene3D" id="3.40.50.1820">
    <property type="entry name" value="alpha/beta hydrolase"/>
    <property type="match status" value="1"/>
</dbReference>
<gene>
    <name evidence="2" type="ORF">F0919_05310</name>
</gene>
<comment type="caution">
    <text evidence="2">The sequence shown here is derived from an EMBL/GenBank/DDBJ whole genome shotgun (WGS) entry which is preliminary data.</text>
</comment>
<dbReference type="Proteomes" id="UP000323632">
    <property type="component" value="Unassembled WGS sequence"/>
</dbReference>
<reference evidence="2 3" key="1">
    <citation type="submission" date="2019-09" db="EMBL/GenBank/DDBJ databases">
        <title>Genome sequence and assembly of Taibaiella sp.</title>
        <authorList>
            <person name="Chhetri G."/>
        </authorList>
    </citation>
    <scope>NUCLEOTIDE SEQUENCE [LARGE SCALE GENOMIC DNA]</scope>
    <source>
        <strain evidence="2 3">KVB11</strain>
    </source>
</reference>
<keyword evidence="2" id="KW-0378">Hydrolase</keyword>
<dbReference type="GO" id="GO:0016787">
    <property type="term" value="F:hydrolase activity"/>
    <property type="evidence" value="ECO:0007669"/>
    <property type="project" value="UniProtKB-KW"/>
</dbReference>
<dbReference type="PANTHER" id="PTHR43798:SF33">
    <property type="entry name" value="HYDROLASE, PUTATIVE (AFU_ORTHOLOGUE AFUA_2G14860)-RELATED"/>
    <property type="match status" value="1"/>
</dbReference>
<dbReference type="AlphaFoldDB" id="A0A5M6CPL4"/>
<dbReference type="PANTHER" id="PTHR43798">
    <property type="entry name" value="MONOACYLGLYCEROL LIPASE"/>
    <property type="match status" value="1"/>
</dbReference>
<dbReference type="InterPro" id="IPR029058">
    <property type="entry name" value="AB_hydrolase_fold"/>
</dbReference>
<protein>
    <submittedName>
        <fullName evidence="2">Alpha/beta hydrolase</fullName>
    </submittedName>
</protein>
<dbReference type="InterPro" id="IPR022742">
    <property type="entry name" value="Hydrolase_4"/>
</dbReference>
<keyword evidence="3" id="KW-1185">Reference proteome</keyword>
<dbReference type="Pfam" id="PF12146">
    <property type="entry name" value="Hydrolase_4"/>
    <property type="match status" value="1"/>
</dbReference>
<dbReference type="InterPro" id="IPR050266">
    <property type="entry name" value="AB_hydrolase_sf"/>
</dbReference>
<dbReference type="EMBL" id="VWSH01000001">
    <property type="protein sequence ID" value="KAA5537094.1"/>
    <property type="molecule type" value="Genomic_DNA"/>
</dbReference>
<sequence length="229" mass="25777">MKNLILLHGALGHSSNFEPYESFLSQHFNVHKVLFHGHGGSEIPAAGLSIELYVEQLQQYLEQQELNDIYVFGYSMGGYVAMCHALQYPGKITSILTLATKLNWTIEGAAKEVKMLEPELIESKVPRYAAQLMTLHGENHWKQLLPAIATLMTRLAVKPLLTQTQYESLNLPVQMMVGDKDAMVSIDETLFATKNIPNANFAVLPDTKHPIEMARPELLIGLMKDFWKI</sequence>
<evidence type="ECO:0000313" key="3">
    <source>
        <dbReference type="Proteomes" id="UP000323632"/>
    </source>
</evidence>
<evidence type="ECO:0000313" key="2">
    <source>
        <dbReference type="EMBL" id="KAA5537094.1"/>
    </source>
</evidence>
<dbReference type="GO" id="GO:0016020">
    <property type="term" value="C:membrane"/>
    <property type="evidence" value="ECO:0007669"/>
    <property type="project" value="TreeGrafter"/>
</dbReference>
<dbReference type="RefSeq" id="WP_150031670.1">
    <property type="nucleotide sequence ID" value="NZ_VWSH01000001.1"/>
</dbReference>
<organism evidence="2 3">
    <name type="scientific">Taibaiella lutea</name>
    <dbReference type="NCBI Taxonomy" id="2608001"/>
    <lineage>
        <taxon>Bacteria</taxon>
        <taxon>Pseudomonadati</taxon>
        <taxon>Bacteroidota</taxon>
        <taxon>Chitinophagia</taxon>
        <taxon>Chitinophagales</taxon>
        <taxon>Chitinophagaceae</taxon>
        <taxon>Taibaiella</taxon>
    </lineage>
</organism>